<dbReference type="Pfam" id="PF00172">
    <property type="entry name" value="Zn_clus"/>
    <property type="match status" value="1"/>
</dbReference>
<evidence type="ECO:0000256" key="1">
    <source>
        <dbReference type="ARBA" id="ARBA00022723"/>
    </source>
</evidence>
<evidence type="ECO:0000313" key="11">
    <source>
        <dbReference type="Proteomes" id="UP000799764"/>
    </source>
</evidence>
<accession>A0A9P4UGG8</accession>
<dbReference type="GO" id="GO:0008270">
    <property type="term" value="F:zinc ion binding"/>
    <property type="evidence" value="ECO:0007669"/>
    <property type="project" value="UniProtKB-KW"/>
</dbReference>
<evidence type="ECO:0000259" key="9">
    <source>
        <dbReference type="PROSITE" id="PS50157"/>
    </source>
</evidence>
<keyword evidence="2" id="KW-0862">Zinc</keyword>
<dbReference type="GO" id="GO:0000981">
    <property type="term" value="F:DNA-binding transcription factor activity, RNA polymerase II-specific"/>
    <property type="evidence" value="ECO:0007669"/>
    <property type="project" value="InterPro"/>
</dbReference>
<dbReference type="InterPro" id="IPR013087">
    <property type="entry name" value="Znf_C2H2_type"/>
</dbReference>
<evidence type="ECO:0000256" key="3">
    <source>
        <dbReference type="ARBA" id="ARBA00023015"/>
    </source>
</evidence>
<feature type="region of interest" description="Disordered" evidence="7">
    <location>
        <begin position="184"/>
        <end position="210"/>
    </location>
</feature>
<reference evidence="10" key="1">
    <citation type="journal article" date="2020" name="Stud. Mycol.">
        <title>101 Dothideomycetes genomes: a test case for predicting lifestyles and emergence of pathogens.</title>
        <authorList>
            <person name="Haridas S."/>
            <person name="Albert R."/>
            <person name="Binder M."/>
            <person name="Bloem J."/>
            <person name="Labutti K."/>
            <person name="Salamov A."/>
            <person name="Andreopoulos B."/>
            <person name="Baker S."/>
            <person name="Barry K."/>
            <person name="Bills G."/>
            <person name="Bluhm B."/>
            <person name="Cannon C."/>
            <person name="Castanera R."/>
            <person name="Culley D."/>
            <person name="Daum C."/>
            <person name="Ezra D."/>
            <person name="Gonzalez J."/>
            <person name="Henrissat B."/>
            <person name="Kuo A."/>
            <person name="Liang C."/>
            <person name="Lipzen A."/>
            <person name="Lutzoni F."/>
            <person name="Magnuson J."/>
            <person name="Mondo S."/>
            <person name="Nolan M."/>
            <person name="Ohm R."/>
            <person name="Pangilinan J."/>
            <person name="Park H.-J."/>
            <person name="Ramirez L."/>
            <person name="Alfaro M."/>
            <person name="Sun H."/>
            <person name="Tritt A."/>
            <person name="Yoshinaga Y."/>
            <person name="Zwiers L.-H."/>
            <person name="Turgeon B."/>
            <person name="Goodwin S."/>
            <person name="Spatafora J."/>
            <person name="Crous P."/>
            <person name="Grigoriev I."/>
        </authorList>
    </citation>
    <scope>NUCLEOTIDE SEQUENCE</scope>
    <source>
        <strain evidence="10">CBS 690.94</strain>
    </source>
</reference>
<keyword evidence="5" id="KW-0539">Nucleus</keyword>
<proteinExistence type="predicted"/>
<evidence type="ECO:0000256" key="6">
    <source>
        <dbReference type="PROSITE-ProRule" id="PRU00042"/>
    </source>
</evidence>
<evidence type="ECO:0008006" key="12">
    <source>
        <dbReference type="Google" id="ProtNLM"/>
    </source>
</evidence>
<dbReference type="CDD" id="cd00067">
    <property type="entry name" value="GAL4"/>
    <property type="match status" value="1"/>
</dbReference>
<dbReference type="InterPro" id="IPR036864">
    <property type="entry name" value="Zn2-C6_fun-type_DNA-bd_sf"/>
</dbReference>
<dbReference type="PROSITE" id="PS50048">
    <property type="entry name" value="ZN2_CY6_FUNGAL_2"/>
    <property type="match status" value="1"/>
</dbReference>
<name>A0A9P4UGG8_9PLEO</name>
<evidence type="ECO:0000259" key="8">
    <source>
        <dbReference type="PROSITE" id="PS50048"/>
    </source>
</evidence>
<gene>
    <name evidence="10" type="ORF">P171DRAFT_469196</name>
</gene>
<dbReference type="EMBL" id="MU001493">
    <property type="protein sequence ID" value="KAF2451084.1"/>
    <property type="molecule type" value="Genomic_DNA"/>
</dbReference>
<dbReference type="SMART" id="SM00066">
    <property type="entry name" value="GAL4"/>
    <property type="match status" value="1"/>
</dbReference>
<organism evidence="10 11">
    <name type="scientific">Karstenula rhodostoma CBS 690.94</name>
    <dbReference type="NCBI Taxonomy" id="1392251"/>
    <lineage>
        <taxon>Eukaryota</taxon>
        <taxon>Fungi</taxon>
        <taxon>Dikarya</taxon>
        <taxon>Ascomycota</taxon>
        <taxon>Pezizomycotina</taxon>
        <taxon>Dothideomycetes</taxon>
        <taxon>Pleosporomycetidae</taxon>
        <taxon>Pleosporales</taxon>
        <taxon>Massarineae</taxon>
        <taxon>Didymosphaeriaceae</taxon>
        <taxon>Karstenula</taxon>
    </lineage>
</organism>
<dbReference type="PANTHER" id="PTHR47660">
    <property type="entry name" value="TRANSCRIPTION FACTOR WITH C2H2 AND ZN(2)-CYS(6) DNA BINDING DOMAIN (EUROFUNG)-RELATED-RELATED"/>
    <property type="match status" value="1"/>
</dbReference>
<dbReference type="InterPro" id="IPR001138">
    <property type="entry name" value="Zn2Cys6_DnaBD"/>
</dbReference>
<feature type="domain" description="Zn(2)-C6 fungal-type" evidence="8">
    <location>
        <begin position="54"/>
        <end position="83"/>
    </location>
</feature>
<dbReference type="OrthoDB" id="3798201at2759"/>
<feature type="compositionally biased region" description="Low complexity" evidence="7">
    <location>
        <begin position="187"/>
        <end position="210"/>
    </location>
</feature>
<dbReference type="PROSITE" id="PS50157">
    <property type="entry name" value="ZINC_FINGER_C2H2_2"/>
    <property type="match status" value="1"/>
</dbReference>
<dbReference type="SUPFAM" id="SSF57701">
    <property type="entry name" value="Zn2/Cys6 DNA-binding domain"/>
    <property type="match status" value="1"/>
</dbReference>
<evidence type="ECO:0000256" key="2">
    <source>
        <dbReference type="ARBA" id="ARBA00022833"/>
    </source>
</evidence>
<sequence>MSTVEVSGPISQTTGPLYFCSLCNKPFSQETSCTRHIKYCRRRAAQQRQIRPKACHPCRSAKIRCDFKYPCCRCTSKQLVCSYGQNQVHISITEQAGSKVKPNSDSATDQTGAVSLLTWPSSERDNTPSNRSHEDIVPISLDDLTSIDVFGHLNATFSSPGTLPKSPASRRDFSLPHIFVDVTGENADPLDPGLSLPPESSPRSLAAPTSLSLALSPTTLHPPRPPGLLSNGTRHFLLSIISSYPRMLAQGPTLPPFIHPHGSRLHFDAHPSETTTSPDANPHPSPLQACTTIARLLLSHPNPSSAAFIWRTISTEHAHILSNLPTFPLASTLAALQATMLYGTMRVALSGRPYASINPTLVHTMERLAARSCTLTGTPFSVRHSRGEKPTWEDWISEETRRRISVVCFLLALTIPSAPDDLIANPNNHVLPASKALWEARTREEWEALYCAQQHGAARLETVGDFIVAKLGRVGMDTGADAVDEMIGRWYAEMDGLGMMLAAVVSSL</sequence>
<feature type="compositionally biased region" description="Basic and acidic residues" evidence="7">
    <location>
        <begin position="122"/>
        <end position="134"/>
    </location>
</feature>
<keyword evidence="1" id="KW-0479">Metal-binding</keyword>
<evidence type="ECO:0000256" key="4">
    <source>
        <dbReference type="ARBA" id="ARBA00023163"/>
    </source>
</evidence>
<dbReference type="AlphaFoldDB" id="A0A9P4UGG8"/>
<evidence type="ECO:0000313" key="10">
    <source>
        <dbReference type="EMBL" id="KAF2451084.1"/>
    </source>
</evidence>
<keyword evidence="6" id="KW-0863">Zinc-finger</keyword>
<keyword evidence="4" id="KW-0804">Transcription</keyword>
<protein>
    <recommendedName>
        <fullName evidence="12">Zn(2)-C6 fungal-type domain-containing protein</fullName>
    </recommendedName>
</protein>
<dbReference type="PANTHER" id="PTHR47660:SF3">
    <property type="entry name" value="FINGER DOMAIN PROTEIN, PUTATIVE (AFU_ORTHOLOGUE AFUA_4G03310)-RELATED"/>
    <property type="match status" value="1"/>
</dbReference>
<feature type="domain" description="C2H2-type" evidence="9">
    <location>
        <begin position="18"/>
        <end position="48"/>
    </location>
</feature>
<feature type="region of interest" description="Disordered" evidence="7">
    <location>
        <begin position="114"/>
        <end position="134"/>
    </location>
</feature>
<keyword evidence="3" id="KW-0805">Transcription regulation</keyword>
<evidence type="ECO:0000256" key="5">
    <source>
        <dbReference type="ARBA" id="ARBA00023242"/>
    </source>
</evidence>
<keyword evidence="11" id="KW-1185">Reference proteome</keyword>
<dbReference type="PROSITE" id="PS00463">
    <property type="entry name" value="ZN2_CY6_FUNGAL_1"/>
    <property type="match status" value="1"/>
</dbReference>
<dbReference type="Proteomes" id="UP000799764">
    <property type="component" value="Unassembled WGS sequence"/>
</dbReference>
<evidence type="ECO:0000256" key="7">
    <source>
        <dbReference type="SAM" id="MobiDB-lite"/>
    </source>
</evidence>
<dbReference type="Gene3D" id="4.10.240.10">
    <property type="entry name" value="Zn(2)-C6 fungal-type DNA-binding domain"/>
    <property type="match status" value="1"/>
</dbReference>
<comment type="caution">
    <text evidence="10">The sequence shown here is derived from an EMBL/GenBank/DDBJ whole genome shotgun (WGS) entry which is preliminary data.</text>
</comment>